<feature type="region of interest" description="Disordered" evidence="1">
    <location>
        <begin position="1"/>
        <end position="67"/>
    </location>
</feature>
<dbReference type="Proteomes" id="UP000299102">
    <property type="component" value="Unassembled WGS sequence"/>
</dbReference>
<organism evidence="2 3">
    <name type="scientific">Eumeta variegata</name>
    <name type="common">Bagworm moth</name>
    <name type="synonym">Eumeta japonica</name>
    <dbReference type="NCBI Taxonomy" id="151549"/>
    <lineage>
        <taxon>Eukaryota</taxon>
        <taxon>Metazoa</taxon>
        <taxon>Ecdysozoa</taxon>
        <taxon>Arthropoda</taxon>
        <taxon>Hexapoda</taxon>
        <taxon>Insecta</taxon>
        <taxon>Pterygota</taxon>
        <taxon>Neoptera</taxon>
        <taxon>Endopterygota</taxon>
        <taxon>Lepidoptera</taxon>
        <taxon>Glossata</taxon>
        <taxon>Ditrysia</taxon>
        <taxon>Tineoidea</taxon>
        <taxon>Psychidae</taxon>
        <taxon>Oiketicinae</taxon>
        <taxon>Eumeta</taxon>
    </lineage>
</organism>
<protein>
    <submittedName>
        <fullName evidence="2">Uncharacterized protein</fullName>
    </submittedName>
</protein>
<sequence>MARFKKGSSSTSLLDWNRKQDRGRDKEESDRRRPHSSNENRCRPRDLSFARATAGAGDEFIAFTRTP</sequence>
<evidence type="ECO:0000313" key="2">
    <source>
        <dbReference type="EMBL" id="GBP18869.1"/>
    </source>
</evidence>
<evidence type="ECO:0000313" key="3">
    <source>
        <dbReference type="Proteomes" id="UP000299102"/>
    </source>
</evidence>
<name>A0A4C1TXU4_EUMVA</name>
<proteinExistence type="predicted"/>
<evidence type="ECO:0000256" key="1">
    <source>
        <dbReference type="SAM" id="MobiDB-lite"/>
    </source>
</evidence>
<feature type="compositionally biased region" description="Basic and acidic residues" evidence="1">
    <location>
        <begin position="16"/>
        <end position="48"/>
    </location>
</feature>
<keyword evidence="3" id="KW-1185">Reference proteome</keyword>
<dbReference type="AlphaFoldDB" id="A0A4C1TXU4"/>
<gene>
    <name evidence="2" type="ORF">EVAR_20399_1</name>
</gene>
<accession>A0A4C1TXU4</accession>
<comment type="caution">
    <text evidence="2">The sequence shown here is derived from an EMBL/GenBank/DDBJ whole genome shotgun (WGS) entry which is preliminary data.</text>
</comment>
<reference evidence="2 3" key="1">
    <citation type="journal article" date="2019" name="Commun. Biol.">
        <title>The bagworm genome reveals a unique fibroin gene that provides high tensile strength.</title>
        <authorList>
            <person name="Kono N."/>
            <person name="Nakamura H."/>
            <person name="Ohtoshi R."/>
            <person name="Tomita M."/>
            <person name="Numata K."/>
            <person name="Arakawa K."/>
        </authorList>
    </citation>
    <scope>NUCLEOTIDE SEQUENCE [LARGE SCALE GENOMIC DNA]</scope>
</reference>
<dbReference type="EMBL" id="BGZK01000102">
    <property type="protein sequence ID" value="GBP18869.1"/>
    <property type="molecule type" value="Genomic_DNA"/>
</dbReference>